<accession>A0A075K2K6</accession>
<dbReference type="Proteomes" id="UP000027987">
    <property type="component" value="Chromosome"/>
</dbReference>
<gene>
    <name evidence="1" type="ORF">HY57_13095</name>
</gene>
<dbReference type="HOGENOM" id="CLU_1709716_0_0_6"/>
<dbReference type="PATRIC" id="fig|1217721.7.peg.2699"/>
<dbReference type="SUPFAM" id="SSF54427">
    <property type="entry name" value="NTF2-like"/>
    <property type="match status" value="1"/>
</dbReference>
<dbReference type="AlphaFoldDB" id="A0A075K2K6"/>
<dbReference type="KEGG" id="dja:HY57_13095"/>
<sequence length="139" mass="15275">MQIRELANTFFAAYRSHDVATMVDLFEADGLVEYVPLEMRGTASKEGKGVWGALIDAFPDLTNVVSRMYASDAEGYATVEVVIGGRQAKEFMGIASQGRSFRLEHAFIITCGSDGKISRMTAYWDNLKLLKELGGQVPT</sequence>
<reference evidence="1 2" key="1">
    <citation type="submission" date="2014-07" db="EMBL/GenBank/DDBJ databases">
        <title>Complete Genome Sequence of Dyella japonica Strain A8 Isolated from Malaysian Tropical Soil.</title>
        <authorList>
            <person name="Hui R.K.H."/>
            <person name="Chen J.-W."/>
            <person name="Chan K.-G."/>
            <person name="Leung F.C.C."/>
        </authorList>
    </citation>
    <scope>NUCLEOTIDE SEQUENCE [LARGE SCALE GENOMIC DNA]</scope>
    <source>
        <strain evidence="1 2">A8</strain>
    </source>
</reference>
<dbReference type="EMBL" id="CP008884">
    <property type="protein sequence ID" value="AIF48130.1"/>
    <property type="molecule type" value="Genomic_DNA"/>
</dbReference>
<evidence type="ECO:0000313" key="1">
    <source>
        <dbReference type="EMBL" id="AIF48130.1"/>
    </source>
</evidence>
<protein>
    <recommendedName>
        <fullName evidence="3">SnoaL-like domain-containing protein</fullName>
    </recommendedName>
</protein>
<dbReference type="InterPro" id="IPR032710">
    <property type="entry name" value="NTF2-like_dom_sf"/>
</dbReference>
<evidence type="ECO:0000313" key="2">
    <source>
        <dbReference type="Proteomes" id="UP000027987"/>
    </source>
</evidence>
<dbReference type="Pfam" id="PF07366">
    <property type="entry name" value="SnoaL"/>
    <property type="match status" value="1"/>
</dbReference>
<dbReference type="OrthoDB" id="9182871at2"/>
<dbReference type="GO" id="GO:0030638">
    <property type="term" value="P:polyketide metabolic process"/>
    <property type="evidence" value="ECO:0007669"/>
    <property type="project" value="InterPro"/>
</dbReference>
<organism evidence="1 2">
    <name type="scientific">Dyella japonica A8</name>
    <dbReference type="NCBI Taxonomy" id="1217721"/>
    <lineage>
        <taxon>Bacteria</taxon>
        <taxon>Pseudomonadati</taxon>
        <taxon>Pseudomonadota</taxon>
        <taxon>Gammaproteobacteria</taxon>
        <taxon>Lysobacterales</taxon>
        <taxon>Rhodanobacteraceae</taxon>
        <taxon>Dyella</taxon>
    </lineage>
</organism>
<dbReference type="Gene3D" id="3.10.450.50">
    <property type="match status" value="1"/>
</dbReference>
<evidence type="ECO:0008006" key="3">
    <source>
        <dbReference type="Google" id="ProtNLM"/>
    </source>
</evidence>
<dbReference type="RefSeq" id="WP_019467161.1">
    <property type="nucleotide sequence ID" value="NZ_ALOY01000182.1"/>
</dbReference>
<proteinExistence type="predicted"/>
<name>A0A075K2K6_9GAMM</name>
<dbReference type="InterPro" id="IPR009959">
    <property type="entry name" value="Cyclase_SnoaL-like"/>
</dbReference>
<keyword evidence="2" id="KW-1185">Reference proteome</keyword>